<feature type="binding site" evidence="11">
    <location>
        <begin position="28"/>
        <end position="35"/>
    </location>
    <ligand>
        <name>ATP</name>
        <dbReference type="ChEBI" id="CHEBI:30616"/>
    </ligand>
</feature>
<keyword evidence="5 11" id="KW-0067">ATP-binding</keyword>
<dbReference type="GO" id="GO:0000725">
    <property type="term" value="P:recombinational repair"/>
    <property type="evidence" value="ECO:0007669"/>
    <property type="project" value="TreeGrafter"/>
</dbReference>
<dbReference type="Gene3D" id="3.40.50.300">
    <property type="entry name" value="P-loop containing nucleotide triphosphate hydrolases"/>
    <property type="match status" value="2"/>
</dbReference>
<dbReference type="InterPro" id="IPR000212">
    <property type="entry name" value="DNA_helicase_UvrD/REP"/>
</dbReference>
<dbReference type="InterPro" id="IPR027417">
    <property type="entry name" value="P-loop_NTPase"/>
</dbReference>
<dbReference type="GO" id="GO:0043138">
    <property type="term" value="F:3'-5' DNA helicase activity"/>
    <property type="evidence" value="ECO:0007669"/>
    <property type="project" value="UniProtKB-EC"/>
</dbReference>
<evidence type="ECO:0000313" key="15">
    <source>
        <dbReference type="Proteomes" id="UP000195447"/>
    </source>
</evidence>
<dbReference type="GO" id="GO:0016887">
    <property type="term" value="F:ATP hydrolysis activity"/>
    <property type="evidence" value="ECO:0007669"/>
    <property type="project" value="RHEA"/>
</dbReference>
<dbReference type="InterPro" id="IPR014017">
    <property type="entry name" value="DNA_helicase_UvrD-like_C"/>
</dbReference>
<keyword evidence="6" id="KW-0238">DNA-binding</keyword>
<evidence type="ECO:0000256" key="5">
    <source>
        <dbReference type="ARBA" id="ARBA00022840"/>
    </source>
</evidence>
<evidence type="ECO:0000256" key="8">
    <source>
        <dbReference type="ARBA" id="ARBA00034617"/>
    </source>
</evidence>
<gene>
    <name evidence="14" type="ORF">B5F14_05915</name>
</gene>
<evidence type="ECO:0000259" key="13">
    <source>
        <dbReference type="PROSITE" id="PS51217"/>
    </source>
</evidence>
<dbReference type="CDD" id="cd18807">
    <property type="entry name" value="SF1_C_UvrD"/>
    <property type="match status" value="1"/>
</dbReference>
<reference evidence="15" key="1">
    <citation type="submission" date="2017-04" db="EMBL/GenBank/DDBJ databases">
        <title>Function of individual gut microbiota members based on whole genome sequencing of pure cultures obtained from chicken caecum.</title>
        <authorList>
            <person name="Medvecky M."/>
            <person name="Cejkova D."/>
            <person name="Polansky O."/>
            <person name="Karasova D."/>
            <person name="Kubasova T."/>
            <person name="Cizek A."/>
            <person name="Rychlik I."/>
        </authorList>
    </citation>
    <scope>NUCLEOTIDE SEQUENCE [LARGE SCALE GENOMIC DNA]</scope>
    <source>
        <strain evidence="15">An178</strain>
    </source>
</reference>
<dbReference type="RefSeq" id="WP_087158648.1">
    <property type="nucleotide sequence ID" value="NZ_NFKM01000010.1"/>
</dbReference>
<dbReference type="PANTHER" id="PTHR11070:SF2">
    <property type="entry name" value="ATP-DEPENDENT DNA HELICASE SRS2"/>
    <property type="match status" value="1"/>
</dbReference>
<evidence type="ECO:0000256" key="10">
    <source>
        <dbReference type="ARBA" id="ARBA00048988"/>
    </source>
</evidence>
<keyword evidence="15" id="KW-1185">Reference proteome</keyword>
<evidence type="ECO:0000256" key="9">
    <source>
        <dbReference type="ARBA" id="ARBA00034808"/>
    </source>
</evidence>
<comment type="catalytic activity">
    <reaction evidence="10">
        <text>ATP + H2O = ADP + phosphate + H(+)</text>
        <dbReference type="Rhea" id="RHEA:13065"/>
        <dbReference type="ChEBI" id="CHEBI:15377"/>
        <dbReference type="ChEBI" id="CHEBI:15378"/>
        <dbReference type="ChEBI" id="CHEBI:30616"/>
        <dbReference type="ChEBI" id="CHEBI:43474"/>
        <dbReference type="ChEBI" id="CHEBI:456216"/>
        <dbReference type="EC" id="5.6.2.4"/>
    </reaction>
</comment>
<evidence type="ECO:0000256" key="7">
    <source>
        <dbReference type="ARBA" id="ARBA00023235"/>
    </source>
</evidence>
<keyword evidence="3 11" id="KW-0378">Hydrolase</keyword>
<evidence type="ECO:0000259" key="12">
    <source>
        <dbReference type="PROSITE" id="PS51198"/>
    </source>
</evidence>
<dbReference type="Gene3D" id="1.10.10.160">
    <property type="match status" value="1"/>
</dbReference>
<dbReference type="CDD" id="cd17932">
    <property type="entry name" value="DEXQc_UvrD"/>
    <property type="match status" value="1"/>
</dbReference>
<proteinExistence type="inferred from homology"/>
<evidence type="ECO:0000256" key="3">
    <source>
        <dbReference type="ARBA" id="ARBA00022801"/>
    </source>
</evidence>
<dbReference type="InterPro" id="IPR014016">
    <property type="entry name" value="UvrD-like_ATP-bd"/>
</dbReference>
<dbReference type="GO" id="GO:0003677">
    <property type="term" value="F:DNA binding"/>
    <property type="evidence" value="ECO:0007669"/>
    <property type="project" value="UniProtKB-KW"/>
</dbReference>
<dbReference type="EC" id="5.6.2.4" evidence="9"/>
<feature type="domain" description="UvrD-like helicase C-terminal" evidence="13">
    <location>
        <begin position="287"/>
        <end position="562"/>
    </location>
</feature>
<dbReference type="InterPro" id="IPR013986">
    <property type="entry name" value="DExx_box_DNA_helicase_dom_sf"/>
</dbReference>
<dbReference type="EMBL" id="NFKM01000010">
    <property type="protein sequence ID" value="OUP60303.1"/>
    <property type="molecule type" value="Genomic_DNA"/>
</dbReference>
<feature type="domain" description="UvrD-like helicase ATP-binding" evidence="12">
    <location>
        <begin position="7"/>
        <end position="286"/>
    </location>
</feature>
<evidence type="ECO:0000256" key="11">
    <source>
        <dbReference type="PROSITE-ProRule" id="PRU00560"/>
    </source>
</evidence>
<dbReference type="SUPFAM" id="SSF52540">
    <property type="entry name" value="P-loop containing nucleoside triphosphate hydrolases"/>
    <property type="match status" value="1"/>
</dbReference>
<dbReference type="AlphaFoldDB" id="A0A1Y4LUJ9"/>
<comment type="caution">
    <text evidence="14">The sequence shown here is derived from an EMBL/GenBank/DDBJ whole genome shotgun (WGS) entry which is preliminary data.</text>
</comment>
<evidence type="ECO:0000256" key="2">
    <source>
        <dbReference type="ARBA" id="ARBA00022741"/>
    </source>
</evidence>
<comment type="similarity">
    <text evidence="1">Belongs to the helicase family. UvrD subfamily.</text>
</comment>
<keyword evidence="2 11" id="KW-0547">Nucleotide-binding</keyword>
<comment type="catalytic activity">
    <reaction evidence="8">
        <text>Couples ATP hydrolysis with the unwinding of duplex DNA by translocating in the 3'-5' direction.</text>
        <dbReference type="EC" id="5.6.2.4"/>
    </reaction>
</comment>
<dbReference type="Pfam" id="PF13361">
    <property type="entry name" value="UvrD_C"/>
    <property type="match status" value="1"/>
</dbReference>
<dbReference type="Proteomes" id="UP000195447">
    <property type="component" value="Unassembled WGS sequence"/>
</dbReference>
<evidence type="ECO:0000256" key="4">
    <source>
        <dbReference type="ARBA" id="ARBA00022806"/>
    </source>
</evidence>
<keyword evidence="4 11" id="KW-0347">Helicase</keyword>
<dbReference type="Pfam" id="PF00580">
    <property type="entry name" value="UvrD-helicase"/>
    <property type="match status" value="1"/>
</dbReference>
<dbReference type="GO" id="GO:0005524">
    <property type="term" value="F:ATP binding"/>
    <property type="evidence" value="ECO:0007669"/>
    <property type="project" value="UniProtKB-UniRule"/>
</dbReference>
<protein>
    <recommendedName>
        <fullName evidence="9">DNA 3'-5' helicase</fullName>
        <ecNumber evidence="9">5.6.2.4</ecNumber>
    </recommendedName>
</protein>
<dbReference type="GO" id="GO:0005829">
    <property type="term" value="C:cytosol"/>
    <property type="evidence" value="ECO:0007669"/>
    <property type="project" value="TreeGrafter"/>
</dbReference>
<evidence type="ECO:0000313" key="14">
    <source>
        <dbReference type="EMBL" id="OUP60303.1"/>
    </source>
</evidence>
<dbReference type="Gene3D" id="1.10.486.10">
    <property type="entry name" value="PCRA, domain 4"/>
    <property type="match status" value="1"/>
</dbReference>
<keyword evidence="7" id="KW-0413">Isomerase</keyword>
<dbReference type="PANTHER" id="PTHR11070">
    <property type="entry name" value="UVRD / RECB / PCRA DNA HELICASE FAMILY MEMBER"/>
    <property type="match status" value="1"/>
</dbReference>
<organism evidence="14 15">
    <name type="scientific">Faecalitalea cylindroides</name>
    <dbReference type="NCBI Taxonomy" id="39483"/>
    <lineage>
        <taxon>Bacteria</taxon>
        <taxon>Bacillati</taxon>
        <taxon>Bacillota</taxon>
        <taxon>Erysipelotrichia</taxon>
        <taxon>Erysipelotrichales</taxon>
        <taxon>Erysipelotrichaceae</taxon>
        <taxon>Faecalitalea</taxon>
    </lineage>
</organism>
<dbReference type="GO" id="GO:0033202">
    <property type="term" value="C:DNA helicase complex"/>
    <property type="evidence" value="ECO:0007669"/>
    <property type="project" value="TreeGrafter"/>
</dbReference>
<accession>A0A1Y4LUJ9</accession>
<sequence>MSESVLDTLNINQRKAASTIDTHVRIIAGAGSGKTRVLMARIVYLVKEVGIMPNRILAITFTNKATQEMKERLHTQLKDEASVVRISTIHALCVRILREDADQIGYPRSFTILDSDDQKQILRPIYKKMDIDLKQLSMAKVLGYISGYKSEHIDPDMAIAMAETDNSEQIANIYKFYEDARLEMKAMDFDDLLIEAHKLLNHNVDVRTKWQNRLDYIHVDEFQDVDPVQYGIIRLITGKHAFLCVVGDPDQTIYTWRGASVDIILRFNKDFENCETVILDQNYRSTKPILEASNKVISYNQDRIKKDLYTQIPGDDKILLHASSEEGDEPLFVAREISKRHKNGIDYKDIAILYRSNYSSRSFERVFRTVGIPYIIYGGIRFYERQEIKDALAYLKLCTYPDENDPEQFSLDLAILRVINQPRRGIGQKSIDALREEAASRHINLFEEMRDPIDISNAIKRKCEGFVSLILDLRSHRKDYSLEDFLDYVLDKTGYLKMLEDENETERIENLKELKSDIAQSLKEDPDMTLETYLQDVSLFTDKTSDLALNSVSLMTVHAAKGLEFDTVFLVNFNDGIFPSARSVQEGGRKSLEEERRLCYVAMTRAKRNLIITWNTGYSYMLDTYKISSRFLMEIPKEYTYDDKPKPKVEYTSNMMQSSMSPSKQTMKKNQKFRKGDLVDHSVYGQGVVLKIEGNVATVAFSHKFGVKKLNASHPSLKKA</sequence>
<dbReference type="PROSITE" id="PS51198">
    <property type="entry name" value="UVRD_HELICASE_ATP_BIND"/>
    <property type="match status" value="1"/>
</dbReference>
<dbReference type="PROSITE" id="PS51217">
    <property type="entry name" value="UVRD_HELICASE_CTER"/>
    <property type="match status" value="1"/>
</dbReference>
<evidence type="ECO:0000256" key="6">
    <source>
        <dbReference type="ARBA" id="ARBA00023125"/>
    </source>
</evidence>
<name>A0A1Y4LUJ9_9FIRM</name>
<evidence type="ECO:0000256" key="1">
    <source>
        <dbReference type="ARBA" id="ARBA00009922"/>
    </source>
</evidence>